<evidence type="ECO:0000313" key="1">
    <source>
        <dbReference type="EMBL" id="KKQ43320.1"/>
    </source>
</evidence>
<dbReference type="EMBL" id="LBTR01000051">
    <property type="protein sequence ID" value="KKQ43320.1"/>
    <property type="molecule type" value="Genomic_DNA"/>
</dbReference>
<reference evidence="1 2" key="1">
    <citation type="journal article" date="2015" name="Nature">
        <title>rRNA introns, odd ribosomes, and small enigmatic genomes across a large radiation of phyla.</title>
        <authorList>
            <person name="Brown C.T."/>
            <person name="Hug L.A."/>
            <person name="Thomas B.C."/>
            <person name="Sharon I."/>
            <person name="Castelle C.J."/>
            <person name="Singh A."/>
            <person name="Wilkins M.J."/>
            <person name="Williams K.H."/>
            <person name="Banfield J.F."/>
        </authorList>
    </citation>
    <scope>NUCLEOTIDE SEQUENCE [LARGE SCALE GENOMIC DNA]</scope>
</reference>
<proteinExistence type="predicted"/>
<feature type="non-terminal residue" evidence="1">
    <location>
        <position position="1"/>
    </location>
</feature>
<organism evidence="1 2">
    <name type="scientific">Candidatus Woesebacteria bacterium GW2011_GWA1_37_8</name>
    <dbReference type="NCBI Taxonomy" id="1618546"/>
    <lineage>
        <taxon>Bacteria</taxon>
        <taxon>Candidatus Woeseibacteriota</taxon>
    </lineage>
</organism>
<protein>
    <submittedName>
        <fullName evidence="1">Uncharacterized protein</fullName>
    </submittedName>
</protein>
<dbReference type="AlphaFoldDB" id="A0A0G0HXI8"/>
<gene>
    <name evidence="1" type="ORF">US62_C0051G0001</name>
</gene>
<comment type="caution">
    <text evidence="1">The sequence shown here is derived from an EMBL/GenBank/DDBJ whole genome shotgun (WGS) entry which is preliminary data.</text>
</comment>
<name>A0A0G0HXI8_9BACT</name>
<sequence>KKDSGHSSQKQPTGVVGISVCSTTGSLPSDPISAGCPTRFEYFLKDSVPSDSKGGRADVRIDKTTNSIANDDTPAENVEVRQQSVLYDALGSLVCLDCPVPAASQSAKISYPL</sequence>
<dbReference type="Proteomes" id="UP000034603">
    <property type="component" value="Unassembled WGS sequence"/>
</dbReference>
<accession>A0A0G0HXI8</accession>
<evidence type="ECO:0000313" key="2">
    <source>
        <dbReference type="Proteomes" id="UP000034603"/>
    </source>
</evidence>